<proteinExistence type="predicted"/>
<name>L7EVR2_STRT8</name>
<dbReference type="Proteomes" id="UP000010931">
    <property type="component" value="Unassembled WGS sequence"/>
</dbReference>
<comment type="caution">
    <text evidence="1">The sequence shown here is derived from an EMBL/GenBank/DDBJ whole genome shotgun (WGS) entry which is preliminary data.</text>
</comment>
<keyword evidence="2" id="KW-1185">Reference proteome</keyword>
<protein>
    <submittedName>
        <fullName evidence="1">Uncharacterized protein</fullName>
    </submittedName>
</protein>
<sequence>MRGTDPSVIERPYDGCGECLIGVLRLSRVSARMGAVHTRT</sequence>
<accession>L7EVR2</accession>
<organism evidence="1 2">
    <name type="scientific">Streptomyces turgidiscabies (strain Car8)</name>
    <dbReference type="NCBI Taxonomy" id="698760"/>
    <lineage>
        <taxon>Bacteria</taxon>
        <taxon>Bacillati</taxon>
        <taxon>Actinomycetota</taxon>
        <taxon>Actinomycetes</taxon>
        <taxon>Kitasatosporales</taxon>
        <taxon>Streptomycetaceae</taxon>
        <taxon>Streptomyces</taxon>
    </lineage>
</organism>
<reference evidence="1 2" key="1">
    <citation type="journal article" date="2011" name="Plasmid">
        <title>Streptomyces turgidiscabies Car8 contains a modular pathogenicity island that shares virulence genes with other actinobacterial plant pathogens.</title>
        <authorList>
            <person name="Huguet-Tapia J.C."/>
            <person name="Badger J.H."/>
            <person name="Loria R."/>
            <person name="Pettis G.S."/>
        </authorList>
    </citation>
    <scope>NUCLEOTIDE SEQUENCE [LARGE SCALE GENOMIC DNA]</scope>
    <source>
        <strain evidence="1 2">Car8</strain>
    </source>
</reference>
<evidence type="ECO:0000313" key="1">
    <source>
        <dbReference type="EMBL" id="ELP63097.1"/>
    </source>
</evidence>
<dbReference type="AlphaFoldDB" id="L7EVR2"/>
<evidence type="ECO:0000313" key="2">
    <source>
        <dbReference type="Proteomes" id="UP000010931"/>
    </source>
</evidence>
<dbReference type="EMBL" id="AEJB01000543">
    <property type="protein sequence ID" value="ELP63097.1"/>
    <property type="molecule type" value="Genomic_DNA"/>
</dbReference>
<gene>
    <name evidence="1" type="ORF">STRTUCAR8_00921</name>
</gene>